<organism evidence="2 3">
    <name type="scientific">Bombilactobacillus folatiphilus</name>
    <dbReference type="NCBI Taxonomy" id="2923362"/>
    <lineage>
        <taxon>Bacteria</taxon>
        <taxon>Bacillati</taxon>
        <taxon>Bacillota</taxon>
        <taxon>Bacilli</taxon>
        <taxon>Lactobacillales</taxon>
        <taxon>Lactobacillaceae</taxon>
        <taxon>Bombilactobacillus</taxon>
    </lineage>
</organism>
<reference evidence="2" key="1">
    <citation type="journal article" date="2022" name="Int. J. Syst. Evol. Microbiol.">
        <title>Apilactobacillus apisilvae sp. nov., Nicolia spurrieriana gen. nov. sp. nov., Bombilactobacillus folatiphilus sp. nov. and Bombilactobacillus thymidiniphilus sp. nov., four new lactic acid bacterial isolates from stingless bees Tetragonula carbonaria and Austroplebeia australis.</title>
        <authorList>
            <person name="Oliphant S.A."/>
            <person name="Watson-Haigh N.S."/>
            <person name="Sumby K.M."/>
            <person name="Gardner J."/>
            <person name="Groom S."/>
            <person name="Jiranek V."/>
        </authorList>
    </citation>
    <scope>NUCLEOTIDE SEQUENCE</scope>
    <source>
        <strain evidence="2">SG4_D2</strain>
    </source>
</reference>
<dbReference type="Pfam" id="PF13349">
    <property type="entry name" value="DUF4097"/>
    <property type="match status" value="1"/>
</dbReference>
<dbReference type="Gene3D" id="2.160.20.120">
    <property type="match status" value="1"/>
</dbReference>
<gene>
    <name evidence="2" type="ORF">MOO45_05955</name>
</gene>
<feature type="domain" description="DUF4097" evidence="1">
    <location>
        <begin position="59"/>
        <end position="243"/>
    </location>
</feature>
<evidence type="ECO:0000313" key="3">
    <source>
        <dbReference type="Proteomes" id="UP000831495"/>
    </source>
</evidence>
<evidence type="ECO:0000313" key="2">
    <source>
        <dbReference type="EMBL" id="UQS81744.1"/>
    </source>
</evidence>
<protein>
    <submittedName>
        <fullName evidence="2">DUF4097 domain-containing protein</fullName>
    </submittedName>
</protein>
<evidence type="ECO:0000259" key="1">
    <source>
        <dbReference type="Pfam" id="PF13349"/>
    </source>
</evidence>
<dbReference type="Proteomes" id="UP000831495">
    <property type="component" value="Chromosome"/>
</dbReference>
<name>A0ABY4P890_9LACO</name>
<dbReference type="InterPro" id="IPR025164">
    <property type="entry name" value="Toastrack_DUF4097"/>
</dbReference>
<dbReference type="RefSeq" id="WP_249514012.1">
    <property type="nucleotide sequence ID" value="NZ_CP093366.1"/>
</dbReference>
<proteinExistence type="predicted"/>
<keyword evidence="3" id="KW-1185">Reference proteome</keyword>
<dbReference type="EMBL" id="CP093366">
    <property type="protein sequence ID" value="UQS81744.1"/>
    <property type="molecule type" value="Genomic_DNA"/>
</dbReference>
<sequence length="296" mass="34276">MKKYYRFSWLLLLIGLILVAVGYFHDGFQPLAGDMHSSKVYVLDNHREVQQYKVAPFKKIRVDLQDNADNVQIKSGSKYQVKVINGQKNHLIKTYVNNKQELVVQDQGRYFYYVSVGLKSPQIQITVPRDQVLQSVQGNLQDGQLSLTDLQTQRLVLRADNSRINLQQLQVLQADSDFHLSDSQLHMQNSNLKKAKLNVDDSHLQFNNSQLQLHGRLSDSVCRLKQVKLLGTSKIQMKDSKFRLAQMTLPLNYQFKLKDTSIRQKGRRLRHNPYAKQIQVQPCLVVRSDDSFISMY</sequence>
<accession>A0ABY4P890</accession>